<feature type="domain" description="UreE urease accessory N-terminal" evidence="7">
    <location>
        <begin position="3"/>
        <end position="67"/>
    </location>
</feature>
<dbReference type="SUPFAM" id="SSF69287">
    <property type="entry name" value="Urease metallochaperone UreE, N-terminal domain"/>
    <property type="match status" value="1"/>
</dbReference>
<proteinExistence type="inferred from homology"/>
<keyword evidence="2 5" id="KW-0963">Cytoplasm</keyword>
<dbReference type="Pfam" id="PF05194">
    <property type="entry name" value="UreE_C"/>
    <property type="match status" value="1"/>
</dbReference>
<dbReference type="GO" id="GO:0016151">
    <property type="term" value="F:nickel cation binding"/>
    <property type="evidence" value="ECO:0007669"/>
    <property type="project" value="UniProtKB-UniRule"/>
</dbReference>
<dbReference type="RefSeq" id="WP_092693935.1">
    <property type="nucleotide sequence ID" value="NZ_FOGU01000006.1"/>
</dbReference>
<dbReference type="InterPro" id="IPR036118">
    <property type="entry name" value="UreE_N_sf"/>
</dbReference>
<dbReference type="Gene3D" id="2.60.260.20">
    <property type="entry name" value="Urease metallochaperone UreE, N-terminal domain"/>
    <property type="match status" value="1"/>
</dbReference>
<reference evidence="8 9" key="1">
    <citation type="submission" date="2016-10" db="EMBL/GenBank/DDBJ databases">
        <authorList>
            <person name="de Groot N.N."/>
        </authorList>
    </citation>
    <scope>NUCLEOTIDE SEQUENCE [LARGE SCALE GENOMIC DNA]</scope>
    <source>
        <strain evidence="8 9">DSM 23042</strain>
    </source>
</reference>
<comment type="subcellular location">
    <subcellularLocation>
        <location evidence="1 5">Cytoplasm</location>
    </subcellularLocation>
</comment>
<dbReference type="Pfam" id="PF02814">
    <property type="entry name" value="UreE_N"/>
    <property type="match status" value="1"/>
</dbReference>
<evidence type="ECO:0000256" key="1">
    <source>
        <dbReference type="ARBA" id="ARBA00004496"/>
    </source>
</evidence>
<evidence type="ECO:0000256" key="2">
    <source>
        <dbReference type="ARBA" id="ARBA00022490"/>
    </source>
</evidence>
<feature type="region of interest" description="Disordered" evidence="6">
    <location>
        <begin position="139"/>
        <end position="163"/>
    </location>
</feature>
<keyword evidence="9" id="KW-1185">Reference proteome</keyword>
<keyword evidence="4 5" id="KW-0143">Chaperone</keyword>
<dbReference type="InterPro" id="IPR007864">
    <property type="entry name" value="UreE_C_dom"/>
</dbReference>
<gene>
    <name evidence="5" type="primary">ureE</name>
    <name evidence="8" type="ORF">SAMN04490244_106241</name>
</gene>
<dbReference type="InterPro" id="IPR012406">
    <property type="entry name" value="UreE"/>
</dbReference>
<dbReference type="SMART" id="SM00988">
    <property type="entry name" value="UreE_N"/>
    <property type="match status" value="1"/>
</dbReference>
<dbReference type="CDD" id="cd00571">
    <property type="entry name" value="UreE"/>
    <property type="match status" value="1"/>
</dbReference>
<comment type="function">
    <text evidence="5">Involved in urease metallocenter assembly. Binds nickel. Probably functions as a nickel donor during metallocenter assembly.</text>
</comment>
<evidence type="ECO:0000256" key="4">
    <source>
        <dbReference type="ARBA" id="ARBA00023186"/>
    </source>
</evidence>
<dbReference type="STRING" id="641238.SAMN04490244_106241"/>
<dbReference type="GO" id="GO:0005737">
    <property type="term" value="C:cytoplasm"/>
    <property type="evidence" value="ECO:0007669"/>
    <property type="project" value="UniProtKB-SubCell"/>
</dbReference>
<evidence type="ECO:0000256" key="5">
    <source>
        <dbReference type="HAMAP-Rule" id="MF_00822"/>
    </source>
</evidence>
<keyword evidence="3 5" id="KW-0533">Nickel</keyword>
<protein>
    <recommendedName>
        <fullName evidence="5">Urease accessory protein UreE</fullName>
    </recommendedName>
</protein>
<evidence type="ECO:0000313" key="9">
    <source>
        <dbReference type="Proteomes" id="UP000198885"/>
    </source>
</evidence>
<dbReference type="PIRSF" id="PIRSF036402">
    <property type="entry name" value="Ureas_acces_UreE"/>
    <property type="match status" value="1"/>
</dbReference>
<dbReference type="InterPro" id="IPR004029">
    <property type="entry name" value="UreE_N"/>
</dbReference>
<dbReference type="SUPFAM" id="SSF69737">
    <property type="entry name" value="Urease metallochaperone UreE, C-terminal domain"/>
    <property type="match status" value="1"/>
</dbReference>
<organism evidence="8 9">
    <name type="scientific">Tranquillimonas rosea</name>
    <dbReference type="NCBI Taxonomy" id="641238"/>
    <lineage>
        <taxon>Bacteria</taxon>
        <taxon>Pseudomonadati</taxon>
        <taxon>Pseudomonadota</taxon>
        <taxon>Alphaproteobacteria</taxon>
        <taxon>Rhodobacterales</taxon>
        <taxon>Roseobacteraceae</taxon>
        <taxon>Tranquillimonas</taxon>
    </lineage>
</organism>
<comment type="similarity">
    <text evidence="5">Belongs to the UreE family.</text>
</comment>
<dbReference type="GO" id="GO:0019627">
    <property type="term" value="P:urea metabolic process"/>
    <property type="evidence" value="ECO:0007669"/>
    <property type="project" value="InterPro"/>
</dbReference>
<name>A0A1H9V4V7_9RHOB</name>
<dbReference type="OrthoDB" id="9802215at2"/>
<feature type="compositionally biased region" description="Basic and acidic residues" evidence="6">
    <location>
        <begin position="149"/>
        <end position="163"/>
    </location>
</feature>
<dbReference type="GO" id="GO:0065003">
    <property type="term" value="P:protein-containing complex assembly"/>
    <property type="evidence" value="ECO:0007669"/>
    <property type="project" value="InterPro"/>
</dbReference>
<accession>A0A1H9V4V7</accession>
<dbReference type="AlphaFoldDB" id="A0A1H9V4V7"/>
<evidence type="ECO:0000259" key="7">
    <source>
        <dbReference type="SMART" id="SM00988"/>
    </source>
</evidence>
<dbReference type="Gene3D" id="3.30.70.790">
    <property type="entry name" value="UreE, C-terminal domain"/>
    <property type="match status" value="1"/>
</dbReference>
<sequence>MTGLPRASRIDRNAAPAADHIDLTHEARFLRRKRLTAASGLDFLADLAEVTDLHDGDAFVLDDGTRVTVRAAPERLMEVTGPNLARLAWHVGNRHTPCEIGETALRLKADHVLRGMLEGLGGTVSDVVAPFRPEGGAYGHGRTLAHSHGPGDGDADHHHNYHD</sequence>
<evidence type="ECO:0000313" key="8">
    <source>
        <dbReference type="EMBL" id="SES16581.1"/>
    </source>
</evidence>
<dbReference type="Proteomes" id="UP000198885">
    <property type="component" value="Unassembled WGS sequence"/>
</dbReference>
<dbReference type="HAMAP" id="MF_00822">
    <property type="entry name" value="UreE"/>
    <property type="match status" value="1"/>
</dbReference>
<dbReference type="GO" id="GO:0006457">
    <property type="term" value="P:protein folding"/>
    <property type="evidence" value="ECO:0007669"/>
    <property type="project" value="InterPro"/>
</dbReference>
<evidence type="ECO:0000256" key="3">
    <source>
        <dbReference type="ARBA" id="ARBA00022596"/>
    </source>
</evidence>
<dbReference type="GO" id="GO:0051082">
    <property type="term" value="F:unfolded protein binding"/>
    <property type="evidence" value="ECO:0007669"/>
    <property type="project" value="UniProtKB-UniRule"/>
</dbReference>
<evidence type="ECO:0000256" key="6">
    <source>
        <dbReference type="SAM" id="MobiDB-lite"/>
    </source>
</evidence>
<dbReference type="EMBL" id="FOGU01000006">
    <property type="protein sequence ID" value="SES16581.1"/>
    <property type="molecule type" value="Genomic_DNA"/>
</dbReference>